<dbReference type="AlphaFoldDB" id="A0A1F7W6N9"/>
<evidence type="ECO:0000313" key="1">
    <source>
        <dbReference type="EMBL" id="OGL98440.1"/>
    </source>
</evidence>
<dbReference type="GO" id="GO:0004553">
    <property type="term" value="F:hydrolase activity, hydrolyzing O-glycosyl compounds"/>
    <property type="evidence" value="ECO:0007669"/>
    <property type="project" value="TreeGrafter"/>
</dbReference>
<accession>A0A1F7W6N9</accession>
<evidence type="ECO:0008006" key="3">
    <source>
        <dbReference type="Google" id="ProtNLM"/>
    </source>
</evidence>
<dbReference type="InterPro" id="IPR017853">
    <property type="entry name" value="GH"/>
</dbReference>
<evidence type="ECO:0000313" key="2">
    <source>
        <dbReference type="Proteomes" id="UP000176501"/>
    </source>
</evidence>
<dbReference type="Proteomes" id="UP000176501">
    <property type="component" value="Unassembled WGS sequence"/>
</dbReference>
<proteinExistence type="predicted"/>
<comment type="caution">
    <text evidence="1">The sequence shown here is derived from an EMBL/GenBank/DDBJ whole genome shotgun (WGS) entry which is preliminary data.</text>
</comment>
<reference evidence="1 2" key="1">
    <citation type="journal article" date="2016" name="Nat. Commun.">
        <title>Thousands of microbial genomes shed light on interconnected biogeochemical processes in an aquifer system.</title>
        <authorList>
            <person name="Anantharaman K."/>
            <person name="Brown C.T."/>
            <person name="Hug L.A."/>
            <person name="Sharon I."/>
            <person name="Castelle C.J."/>
            <person name="Probst A.J."/>
            <person name="Thomas B.C."/>
            <person name="Singh A."/>
            <person name="Wilkins M.J."/>
            <person name="Karaoz U."/>
            <person name="Brodie E.L."/>
            <person name="Williams K.H."/>
            <person name="Hubbard S.S."/>
            <person name="Banfield J.F."/>
        </authorList>
    </citation>
    <scope>NUCLEOTIDE SEQUENCE [LARGE SCALE GENOMIC DNA]</scope>
</reference>
<name>A0A1F7W6N9_9BACT</name>
<dbReference type="InterPro" id="IPR051923">
    <property type="entry name" value="Glycosyl_Hydrolase_39"/>
</dbReference>
<dbReference type="PANTHER" id="PTHR12631:SF10">
    <property type="entry name" value="BETA-XYLOSIDASE-LIKE PROTEIN-RELATED"/>
    <property type="match status" value="1"/>
</dbReference>
<protein>
    <recommendedName>
        <fullName evidence="3">Beta-xylosidase</fullName>
    </recommendedName>
</protein>
<organism evidence="1 2">
    <name type="scientific">Candidatus Uhrbacteria bacterium RIFOXYB2_FULL_57_15</name>
    <dbReference type="NCBI Taxonomy" id="1802422"/>
    <lineage>
        <taxon>Bacteria</taxon>
        <taxon>Candidatus Uhriibacteriota</taxon>
    </lineage>
</organism>
<dbReference type="EMBL" id="MGFE01000020">
    <property type="protein sequence ID" value="OGL98440.1"/>
    <property type="molecule type" value="Genomic_DNA"/>
</dbReference>
<dbReference type="SUPFAM" id="SSF51445">
    <property type="entry name" value="(Trans)glycosidases"/>
    <property type="match status" value="1"/>
</dbReference>
<gene>
    <name evidence="1" type="ORF">A2304_01980</name>
</gene>
<dbReference type="Gene3D" id="3.20.20.80">
    <property type="entry name" value="Glycosidases"/>
    <property type="match status" value="1"/>
</dbReference>
<dbReference type="PANTHER" id="PTHR12631">
    <property type="entry name" value="ALPHA-L-IDURONIDASE"/>
    <property type="match status" value="1"/>
</dbReference>
<sequence>MTRKFLLLPAVLGFVAASLLIWHFFAANQTQQAPEVLPDVSSAESINFVNSVPLAHSEVYDLAGIISGPSQPTDSPAPDLTERYQQIGVTSVRNNDYFDDRLDIEGIFNCGGSTYPSWEGCDATQDRFYDWDASDALVQTISDGGFDLFLRLGGEWENANPHHDFKGPQNARQVANWIVAANKVADRYATSGEYLNIWTEYPGTQFWDGTAAEFNDFFVKAYQEIKARHSDMQVGGPGFGAGISVSVGEGRLPSAALTFLDGLYHSHVRPDWIGWHLFSSDPAEYGAVGSAWRDVLDGSGEFTDVPWAGTGFFNGVELICDAYGLATTQMENGEMKSLTANEADRLHNGGQGAALQTAAWIALQSTDTTRAYYYRGGDPKSSPSGKGVRSGNVGLFYGDAQATPKPSAFAFELRTRLARSYANLESVLTPSETGISGIWALSASSKNEGSAMLFANTSESNAVLSAEFDNGTAYLVDDTRDGTKGAPISGSAFDLPGMSALLVIIN</sequence>